<dbReference type="AlphaFoldDB" id="A0A1Y1JUY2"/>
<name>A0A1Y1JUY2_PLAGO</name>
<protein>
    <submittedName>
        <fullName evidence="1">Variable surface protein</fullName>
    </submittedName>
</protein>
<evidence type="ECO:0000313" key="2">
    <source>
        <dbReference type="Proteomes" id="UP000195521"/>
    </source>
</evidence>
<dbReference type="EMBL" id="BDQF01000188">
    <property type="protein sequence ID" value="GAW84223.1"/>
    <property type="molecule type" value="Genomic_DNA"/>
</dbReference>
<accession>A0A1Y1JUY2</accession>
<dbReference type="Proteomes" id="UP000195521">
    <property type="component" value="Unassembled WGS sequence"/>
</dbReference>
<dbReference type="RefSeq" id="XP_028546812.1">
    <property type="nucleotide sequence ID" value="XM_028691011.1"/>
</dbReference>
<sequence length="218" mass="25462">MKKKKSEKSHKCMMVNSNVNWEDVYNKCHNKEGKSCEESDNVDNYLENLRTFLDKLYSEKISGVTLKAQNCISFKEWIYKKKMCICEKVKADNEKLIQLKNVFNIPSNISTNFPVCFYEEDTKNVCYGSSSNESAYLSSTEKYPVTYDALIIKLVYSIFFPLLTVYSKIKTFLYNKYIKVCSIKNNMKKGYSSNNTEEFFLGPEGKRINIQYLSKEYA</sequence>
<proteinExistence type="predicted"/>
<evidence type="ECO:0000313" key="1">
    <source>
        <dbReference type="EMBL" id="GAW84223.1"/>
    </source>
</evidence>
<organism evidence="1 2">
    <name type="scientific">Plasmodium gonderi</name>
    <dbReference type="NCBI Taxonomy" id="77519"/>
    <lineage>
        <taxon>Eukaryota</taxon>
        <taxon>Sar</taxon>
        <taxon>Alveolata</taxon>
        <taxon>Apicomplexa</taxon>
        <taxon>Aconoidasida</taxon>
        <taxon>Haemosporida</taxon>
        <taxon>Plasmodiidae</taxon>
        <taxon>Plasmodium</taxon>
        <taxon>Plasmodium (Plasmodium)</taxon>
    </lineage>
</organism>
<comment type="caution">
    <text evidence="1">The sequence shown here is derived from an EMBL/GenBank/DDBJ whole genome shotgun (WGS) entry which is preliminary data.</text>
</comment>
<reference evidence="2" key="1">
    <citation type="submission" date="2017-04" db="EMBL/GenBank/DDBJ databases">
        <title>Plasmodium gonderi genome.</title>
        <authorList>
            <person name="Arisue N."/>
            <person name="Honma H."/>
            <person name="Kawai S."/>
            <person name="Tougan T."/>
            <person name="Tanabe K."/>
            <person name="Horii T."/>
        </authorList>
    </citation>
    <scope>NUCLEOTIDE SEQUENCE [LARGE SCALE GENOMIC DNA]</scope>
    <source>
        <strain evidence="2">ATCC 30045</strain>
    </source>
</reference>
<gene>
    <name evidence="1" type="ORF">PGO_001790</name>
</gene>
<keyword evidence="2" id="KW-1185">Reference proteome</keyword>
<dbReference type="GeneID" id="39745031"/>